<feature type="compositionally biased region" description="Polar residues" evidence="1">
    <location>
        <begin position="649"/>
        <end position="658"/>
    </location>
</feature>
<keyword evidence="3" id="KW-1185">Reference proteome</keyword>
<sequence>MDFSWSDGSRSGSYASVISRKSIDSITASLAGSVGLAPSISSENSADQAFVSAQSSFAVPTIIIGNLDDETPALLQQLLRKNGPSPENPAANQYADTNFGNLKTLYRAPSAASTNPRHSGHASRSLLPSVLNPTANGFIAFTCEQACSELKNYCEEASQEGASLAERQVSVVAYDEKGGQTSCHQIQLAVDLSLKSLINVLQDLIDQREREPSYKGKGRFLIRSIEVRSGHATDRSFPAIEGAVIEAAQVSHDRPSVQWVAWDCTGGLLDNYWKYYRIAIQLGLGVGPNGPILKLRTVKCKDTYDNDAVGHLFNAGNSQYQRVRRYSGGKPPGGGVFGNVASASGTLSGIRPQLNPIASAFKFGATIEEAIDDINDLPPTTRYKGKGVNRNMNQPDYKGKGVAVETFGATGLLHRGEHKGVSKEVAVDNGTTTEWKKAPIPDWNNLPPAINHNPGGYHAKPTSWAYWQRIGGDPEAHKEFPLGQIPYPETPDIDHCDYLPGEKLDMKASIVTALKALAKNEQPVMPKLSDEEQAIIDQIMGQSRKELENARGFEQEDDDIYIPTANPNWKPDGPKDQLTKGQEVASGLMNMTNIPAKYQVQPVIAEARPGPPTYVTAYYNRPTQQNTMAGTGSGTISGTATPARFASPRMTQSKSTFPSGGRARPFTPSQMTSIQSLNSGSRPVTPTLRYGSNTNSFAMPSTSAGFNAPPNTISRSRPSSPANLNQMADQLANLNVGNSQGLLRGHQNQLFVPGLGKNQNTSAAQGHVNFPQNFEEWNTAAQGDIRYSFGYKFDFGGSGASGGS</sequence>
<gene>
    <name evidence="2" type="ORF">DSL72_004405</name>
</gene>
<name>A0A8A3P9S8_9HELO</name>
<evidence type="ECO:0000313" key="2">
    <source>
        <dbReference type="EMBL" id="QSZ29887.1"/>
    </source>
</evidence>
<dbReference type="OrthoDB" id="3515881at2759"/>
<feature type="compositionally biased region" description="Polar residues" evidence="1">
    <location>
        <begin position="667"/>
        <end position="723"/>
    </location>
</feature>
<protein>
    <submittedName>
        <fullName evidence="2">Uncharacterized protein</fullName>
    </submittedName>
</protein>
<organism evidence="2 3">
    <name type="scientific">Monilinia vaccinii-corymbosi</name>
    <dbReference type="NCBI Taxonomy" id="61207"/>
    <lineage>
        <taxon>Eukaryota</taxon>
        <taxon>Fungi</taxon>
        <taxon>Dikarya</taxon>
        <taxon>Ascomycota</taxon>
        <taxon>Pezizomycotina</taxon>
        <taxon>Leotiomycetes</taxon>
        <taxon>Helotiales</taxon>
        <taxon>Sclerotiniaceae</taxon>
        <taxon>Monilinia</taxon>
    </lineage>
</organism>
<feature type="region of interest" description="Disordered" evidence="1">
    <location>
        <begin position="646"/>
        <end position="723"/>
    </location>
</feature>
<reference evidence="2" key="1">
    <citation type="submission" date="2020-10" db="EMBL/GenBank/DDBJ databases">
        <title>Genome Sequence of Monilinia vaccinii-corymbosi Sheds Light on Mummy Berry Disease Infection of Blueberry and Mating Type.</title>
        <authorList>
            <person name="Yow A.G."/>
            <person name="Zhang Y."/>
            <person name="Bansal K."/>
            <person name="Eacker S.M."/>
            <person name="Sullivan S."/>
            <person name="Liachko I."/>
            <person name="Cubeta M.A."/>
            <person name="Rollins J.A."/>
            <person name="Ashrafi H."/>
        </authorList>
    </citation>
    <scope>NUCLEOTIDE SEQUENCE</scope>
    <source>
        <strain evidence="2">RL-1</strain>
    </source>
</reference>
<dbReference type="Proteomes" id="UP000672032">
    <property type="component" value="Chromosome 1"/>
</dbReference>
<evidence type="ECO:0000313" key="3">
    <source>
        <dbReference type="Proteomes" id="UP000672032"/>
    </source>
</evidence>
<evidence type="ECO:0000256" key="1">
    <source>
        <dbReference type="SAM" id="MobiDB-lite"/>
    </source>
</evidence>
<dbReference type="EMBL" id="CP063405">
    <property type="protein sequence ID" value="QSZ29887.1"/>
    <property type="molecule type" value="Genomic_DNA"/>
</dbReference>
<dbReference type="AlphaFoldDB" id="A0A8A3P9S8"/>
<proteinExistence type="predicted"/>
<accession>A0A8A3P9S8</accession>